<protein>
    <submittedName>
        <fullName evidence="2">Uncharacterized protein</fullName>
    </submittedName>
</protein>
<keyword evidence="3" id="KW-1185">Reference proteome</keyword>
<dbReference type="Proteomes" id="UP001055439">
    <property type="component" value="Chromosome 8"/>
</dbReference>
<evidence type="ECO:0000313" key="2">
    <source>
        <dbReference type="EMBL" id="URE33687.1"/>
    </source>
</evidence>
<sequence>MPSSSAWSRMYVSSGHTMLNSPSGVISLTLYVAMARTRPRPASTPNSDRPAFCRAENPTLAFPWRRAKGAPRAAPGTATVAEAAAMETGAERGDGLRSAAEQVL</sequence>
<proteinExistence type="predicted"/>
<name>A0A9E7HPJ5_9LILI</name>
<gene>
    <name evidence="2" type="ORF">MUK42_36821</name>
</gene>
<reference evidence="2" key="1">
    <citation type="submission" date="2022-05" db="EMBL/GenBank/DDBJ databases">
        <title>The Musa troglodytarum L. genome provides insights into the mechanism of non-climacteric behaviour and enrichment of carotenoids.</title>
        <authorList>
            <person name="Wang J."/>
        </authorList>
    </citation>
    <scope>NUCLEOTIDE SEQUENCE</scope>
    <source>
        <tissue evidence="2">Leaf</tissue>
    </source>
</reference>
<accession>A0A9E7HPJ5</accession>
<evidence type="ECO:0000313" key="3">
    <source>
        <dbReference type="Proteomes" id="UP001055439"/>
    </source>
</evidence>
<organism evidence="2 3">
    <name type="scientific">Musa troglodytarum</name>
    <name type="common">fe'i banana</name>
    <dbReference type="NCBI Taxonomy" id="320322"/>
    <lineage>
        <taxon>Eukaryota</taxon>
        <taxon>Viridiplantae</taxon>
        <taxon>Streptophyta</taxon>
        <taxon>Embryophyta</taxon>
        <taxon>Tracheophyta</taxon>
        <taxon>Spermatophyta</taxon>
        <taxon>Magnoliopsida</taxon>
        <taxon>Liliopsida</taxon>
        <taxon>Zingiberales</taxon>
        <taxon>Musaceae</taxon>
        <taxon>Musa</taxon>
    </lineage>
</organism>
<evidence type="ECO:0000256" key="1">
    <source>
        <dbReference type="SAM" id="MobiDB-lite"/>
    </source>
</evidence>
<feature type="region of interest" description="Disordered" evidence="1">
    <location>
        <begin position="84"/>
        <end position="104"/>
    </location>
</feature>
<dbReference type="EMBL" id="CP097510">
    <property type="protein sequence ID" value="URE33687.1"/>
    <property type="molecule type" value="Genomic_DNA"/>
</dbReference>
<dbReference type="AlphaFoldDB" id="A0A9E7HPJ5"/>